<feature type="domain" description="RdRP-like PH" evidence="3">
    <location>
        <begin position="124"/>
        <end position="307"/>
    </location>
</feature>
<evidence type="ECO:0000313" key="5">
    <source>
        <dbReference type="Proteomes" id="UP000800035"/>
    </source>
</evidence>
<dbReference type="AlphaFoldDB" id="A0A6A5TUW4"/>
<comment type="similarity">
    <text evidence="1">Belongs to the RdRP family.</text>
</comment>
<gene>
    <name evidence="4" type="ORF">CC80DRAFT_472373</name>
</gene>
<dbReference type="GO" id="GO:0003723">
    <property type="term" value="F:RNA binding"/>
    <property type="evidence" value="ECO:0007669"/>
    <property type="project" value="UniProtKB-KW"/>
</dbReference>
<dbReference type="EMBL" id="ML976991">
    <property type="protein sequence ID" value="KAF1956713.1"/>
    <property type="molecule type" value="Genomic_DNA"/>
</dbReference>
<keyword evidence="1" id="KW-0694">RNA-binding</keyword>
<accession>A0A6A5TUW4</accession>
<dbReference type="Pfam" id="PF25358">
    <property type="entry name" value="PH_fung_RdRP"/>
    <property type="match status" value="1"/>
</dbReference>
<keyword evidence="5" id="KW-1185">Reference proteome</keyword>
<evidence type="ECO:0000259" key="3">
    <source>
        <dbReference type="Pfam" id="PF25358"/>
    </source>
</evidence>
<dbReference type="Proteomes" id="UP000800035">
    <property type="component" value="Unassembled WGS sequence"/>
</dbReference>
<dbReference type="OrthoDB" id="6513042at2759"/>
<dbReference type="GO" id="GO:0031380">
    <property type="term" value="C:nuclear RNA-directed RNA polymerase complex"/>
    <property type="evidence" value="ECO:0007669"/>
    <property type="project" value="TreeGrafter"/>
</dbReference>
<feature type="domain" description="RDRP core" evidence="2">
    <location>
        <begin position="443"/>
        <end position="1050"/>
    </location>
</feature>
<organism evidence="4 5">
    <name type="scientific">Byssothecium circinans</name>
    <dbReference type="NCBI Taxonomy" id="147558"/>
    <lineage>
        <taxon>Eukaryota</taxon>
        <taxon>Fungi</taxon>
        <taxon>Dikarya</taxon>
        <taxon>Ascomycota</taxon>
        <taxon>Pezizomycotina</taxon>
        <taxon>Dothideomycetes</taxon>
        <taxon>Pleosporomycetidae</taxon>
        <taxon>Pleosporales</taxon>
        <taxon>Massarineae</taxon>
        <taxon>Massarinaceae</taxon>
        <taxon>Byssothecium</taxon>
    </lineage>
</organism>
<evidence type="ECO:0000313" key="4">
    <source>
        <dbReference type="EMBL" id="KAF1956713.1"/>
    </source>
</evidence>
<name>A0A6A5TUW4_9PLEO</name>
<reference evidence="4" key="1">
    <citation type="journal article" date="2020" name="Stud. Mycol.">
        <title>101 Dothideomycetes genomes: a test case for predicting lifestyles and emergence of pathogens.</title>
        <authorList>
            <person name="Haridas S."/>
            <person name="Albert R."/>
            <person name="Binder M."/>
            <person name="Bloem J."/>
            <person name="Labutti K."/>
            <person name="Salamov A."/>
            <person name="Andreopoulos B."/>
            <person name="Baker S."/>
            <person name="Barry K."/>
            <person name="Bills G."/>
            <person name="Bluhm B."/>
            <person name="Cannon C."/>
            <person name="Castanera R."/>
            <person name="Culley D."/>
            <person name="Daum C."/>
            <person name="Ezra D."/>
            <person name="Gonzalez J."/>
            <person name="Henrissat B."/>
            <person name="Kuo A."/>
            <person name="Liang C."/>
            <person name="Lipzen A."/>
            <person name="Lutzoni F."/>
            <person name="Magnuson J."/>
            <person name="Mondo S."/>
            <person name="Nolan M."/>
            <person name="Ohm R."/>
            <person name="Pangilinan J."/>
            <person name="Park H.-J."/>
            <person name="Ramirez L."/>
            <person name="Alfaro M."/>
            <person name="Sun H."/>
            <person name="Tritt A."/>
            <person name="Yoshinaga Y."/>
            <person name="Zwiers L.-H."/>
            <person name="Turgeon B."/>
            <person name="Goodwin S."/>
            <person name="Spatafora J."/>
            <person name="Crous P."/>
            <person name="Grigoriev I."/>
        </authorList>
    </citation>
    <scope>NUCLEOTIDE SEQUENCE</scope>
    <source>
        <strain evidence="4">CBS 675.92</strain>
    </source>
</reference>
<protein>
    <recommendedName>
        <fullName evidence="1">RNA-dependent RNA polymerase</fullName>
        <ecNumber evidence="1">2.7.7.48</ecNumber>
    </recommendedName>
</protein>
<evidence type="ECO:0000259" key="2">
    <source>
        <dbReference type="Pfam" id="PF05183"/>
    </source>
</evidence>
<dbReference type="PANTHER" id="PTHR23079">
    <property type="entry name" value="RNA-DEPENDENT RNA POLYMERASE"/>
    <property type="match status" value="1"/>
</dbReference>
<evidence type="ECO:0000256" key="1">
    <source>
        <dbReference type="RuleBase" id="RU363098"/>
    </source>
</evidence>
<dbReference type="Pfam" id="PF05183">
    <property type="entry name" value="RdRP"/>
    <property type="match status" value="1"/>
</dbReference>
<dbReference type="GO" id="GO:0003968">
    <property type="term" value="F:RNA-directed RNA polymerase activity"/>
    <property type="evidence" value="ECO:0007669"/>
    <property type="project" value="UniProtKB-KW"/>
</dbReference>
<sequence>MDVFVDNVPPRANHTELRLFLRDTLSSYDVLAYDIFKKVGNKWAILTLANESYGQMFLQAHGGPRPLKPLIFKKFQLSLKKSNKKGQPDMLRVRVLLEKEASIRAKKSKKGSGAKVTQPSKPLFPFDGFQTGIWNYDHLGKLIYDGKFKDQRQGTITFGHSALVVYLAASIHQDYGWHCRIDIPYSTIEHAIPSDENRTRGTITLTLRTPPKIYEIVSTDDLHLYSGREPAPETSMPSLDRLSLNRKDTKRLVRICKLASNYEKNSALCMVYKFTLPDVSSAQRIWIYISHSSALSQAQVWRAMVPSRMTDRIEDEFNRLDKVLSYWDPISTQAFTFDIRFQILALVFEGTVSPGLMFQLLGRIWALSTKYTAVNTARAVRRLGYQLPTPGPDVGAEKLSIDHIADMIEDNIQAIRNAEATSRDLVAKQGQHDHLVSTYKAIITPTGTLLRGPDWNVSNRILRKYAQQSEYFMRVFFADEDGMSVLHDPRAEQTAVYARFRKVLDEGIMIAGRHYSFLGFSHSSLRCHTAWFMAPFIQNNKLLHAKDIIEDLGDFSHIRCSAKCAARIGQAFSDTIFAVPIPNDAHVVETEPDIERNEHCFSDGCGTISQELLEEIWKALPPERRKLRPTILQVRYRGAKGVLSLDSRLPGKQLIVRKSMTKYTARESWRDLEICGASYKPLRMFLNQQFIKILEDLRIPVENIVSVQKEALQTLELIIRHPINAASFLEYSYSGVAAKMPSLLTLMHKIGISFQEDPFLTDIIEVAAMSSLRDMKYRARIPIEKGYLLYGIMDETNELKEGEVYIITGSQDDGGRWRRRKLIGDRVVVTRAPALHPGDVQVVKAVDVSESSPLHGLYNCVVFSQQGSRDLPSMLGGGDLDGDQFHIMYDERLIPPITYPPSEYPPISAQDLGRPAQVSDITEFFVQYMNSDRLGQISNKHKIRADRHPEGTLHPDCITLAKLASDAVDFSKSGKPVDMNDVPKGADMVRPDFMASGPGLVINKAGAAELAEEDIDDIDDPDSINVLDPDKFTVRYYKSPKTLGVLYRNIDEANFFSRMKNDFQNAQSLRGSETLVQKLERYIDRETRIFQWEQHRGFAEELRECYEENMLVIMDSLRPHRGKPLTELEVFSGNILGKKERASTRYLREANMEVRERFNRDVSSFIRRIRTGDGLGDEENEAFPRAIACFKIALETRGWENYSHLKSWKYVAAAVCLEQLYKVNFSKMRPL</sequence>
<comment type="catalytic activity">
    <reaction evidence="1">
        <text>RNA(n) + a ribonucleoside 5'-triphosphate = RNA(n+1) + diphosphate</text>
        <dbReference type="Rhea" id="RHEA:21248"/>
        <dbReference type="Rhea" id="RHEA-COMP:14527"/>
        <dbReference type="Rhea" id="RHEA-COMP:17342"/>
        <dbReference type="ChEBI" id="CHEBI:33019"/>
        <dbReference type="ChEBI" id="CHEBI:61557"/>
        <dbReference type="ChEBI" id="CHEBI:140395"/>
        <dbReference type="EC" id="2.7.7.48"/>
    </reaction>
</comment>
<dbReference type="InterPro" id="IPR057596">
    <property type="entry name" value="RDRP_core"/>
</dbReference>
<keyword evidence="1" id="KW-0548">Nucleotidyltransferase</keyword>
<dbReference type="PANTHER" id="PTHR23079:SF17">
    <property type="entry name" value="RNA-DEPENDENT RNA POLYMERASE"/>
    <property type="match status" value="1"/>
</dbReference>
<keyword evidence="1" id="KW-0696">RNA-directed RNA polymerase</keyword>
<keyword evidence="1" id="KW-0808">Transferase</keyword>
<dbReference type="InterPro" id="IPR057503">
    <property type="entry name" value="PH_RdRP"/>
</dbReference>
<dbReference type="GO" id="GO:0030422">
    <property type="term" value="P:siRNA processing"/>
    <property type="evidence" value="ECO:0007669"/>
    <property type="project" value="TreeGrafter"/>
</dbReference>
<dbReference type="InterPro" id="IPR007855">
    <property type="entry name" value="RDRP"/>
</dbReference>
<dbReference type="EC" id="2.7.7.48" evidence="1"/>
<proteinExistence type="inferred from homology"/>